<comment type="caution">
    <text evidence="1">The sequence shown here is derived from an EMBL/GenBank/DDBJ whole genome shotgun (WGS) entry which is preliminary data.</text>
</comment>
<evidence type="ECO:0000313" key="1">
    <source>
        <dbReference type="EMBL" id="KXA19507.1"/>
    </source>
</evidence>
<dbReference type="EMBL" id="LRQA01000003">
    <property type="protein sequence ID" value="KXA19507.1"/>
    <property type="molecule type" value="Genomic_DNA"/>
</dbReference>
<dbReference type="AlphaFoldDB" id="A0A133NT81"/>
<evidence type="ECO:0000313" key="2">
    <source>
        <dbReference type="Proteomes" id="UP000070558"/>
    </source>
</evidence>
<proteinExistence type="predicted"/>
<name>A0A133NT81_GARVA</name>
<sequence length="207" mass="23296">MVQLHAIMNGITARPTLDADLLIDVISNKDNVRKVYNTLNNLGFALQIGLTGYATRLTNRNNDIVDVLIADHTPKKLFGFLNIFNTPLLSMPGGTQAIERSMLVKLIDRHENNEAMLRIPDLLGALILKSAAYNADNMGDREKHLYDAALIASLIDNPDFEAKRLHSKNDYKRLRFLKSKLTKDSIYWDVLDAEHKLNGLDVINTLV</sequence>
<reference evidence="1 2" key="1">
    <citation type="submission" date="2016-01" db="EMBL/GenBank/DDBJ databases">
        <authorList>
            <person name="Oliw E.H."/>
        </authorList>
    </citation>
    <scope>NUCLEOTIDE SEQUENCE [LARGE SCALE GENOMIC DNA]</scope>
    <source>
        <strain evidence="1 2">GED7760B</strain>
    </source>
</reference>
<gene>
    <name evidence="1" type="ORF">HMPREF3216_00052</name>
</gene>
<protein>
    <submittedName>
        <fullName evidence="1">Uncharacterized protein</fullName>
    </submittedName>
</protein>
<dbReference type="Proteomes" id="UP000070558">
    <property type="component" value="Unassembled WGS sequence"/>
</dbReference>
<dbReference type="PATRIC" id="fig|2702.99.peg.51"/>
<organism evidence="1 2">
    <name type="scientific">Gardnerella vaginalis</name>
    <dbReference type="NCBI Taxonomy" id="2702"/>
    <lineage>
        <taxon>Bacteria</taxon>
        <taxon>Bacillati</taxon>
        <taxon>Actinomycetota</taxon>
        <taxon>Actinomycetes</taxon>
        <taxon>Bifidobacteriales</taxon>
        <taxon>Bifidobacteriaceae</taxon>
        <taxon>Gardnerella</taxon>
    </lineage>
</organism>
<accession>A0A133NT81</accession>